<feature type="transmembrane region" description="Helical" evidence="1">
    <location>
        <begin position="43"/>
        <end position="67"/>
    </location>
</feature>
<keyword evidence="1" id="KW-0812">Transmembrane</keyword>
<dbReference type="EMBL" id="KQ980530">
    <property type="protein sequence ID" value="KYN15603.1"/>
    <property type="molecule type" value="Genomic_DNA"/>
</dbReference>
<organism evidence="2 3">
    <name type="scientific">Trachymyrmex cornetzi</name>
    <dbReference type="NCBI Taxonomy" id="471704"/>
    <lineage>
        <taxon>Eukaryota</taxon>
        <taxon>Metazoa</taxon>
        <taxon>Ecdysozoa</taxon>
        <taxon>Arthropoda</taxon>
        <taxon>Hexapoda</taxon>
        <taxon>Insecta</taxon>
        <taxon>Pterygota</taxon>
        <taxon>Neoptera</taxon>
        <taxon>Endopterygota</taxon>
        <taxon>Hymenoptera</taxon>
        <taxon>Apocrita</taxon>
        <taxon>Aculeata</taxon>
        <taxon>Formicoidea</taxon>
        <taxon>Formicidae</taxon>
        <taxon>Myrmicinae</taxon>
        <taxon>Trachymyrmex</taxon>
    </lineage>
</organism>
<keyword evidence="3" id="KW-1185">Reference proteome</keyword>
<keyword evidence="1" id="KW-0472">Membrane</keyword>
<proteinExistence type="predicted"/>
<name>A0A195DRV6_9HYME</name>
<dbReference type="AlphaFoldDB" id="A0A195DRV6"/>
<sequence>MSSVLSSRLCFFFFFGIVTDSISVCGSSSFISSLIRSELVLYFFFFFLGTSSLSFVSISSINGLFLVVSVESTDVEYCITLNRASNFTLCSAPSSKLVVSPNASTLVAKEAFAANILDILPLFLFEDCPTSCE</sequence>
<reference evidence="2 3" key="1">
    <citation type="submission" date="2015-09" db="EMBL/GenBank/DDBJ databases">
        <title>Trachymyrmex cornetzi WGS genome.</title>
        <authorList>
            <person name="Nygaard S."/>
            <person name="Hu H."/>
            <person name="Boomsma J."/>
            <person name="Zhang G."/>
        </authorList>
    </citation>
    <scope>NUCLEOTIDE SEQUENCE [LARGE SCALE GENOMIC DNA]</scope>
    <source>
        <strain evidence="2">Tcor2-1</strain>
        <tissue evidence="2">Whole body</tissue>
    </source>
</reference>
<keyword evidence="1" id="KW-1133">Transmembrane helix</keyword>
<evidence type="ECO:0000256" key="1">
    <source>
        <dbReference type="SAM" id="Phobius"/>
    </source>
</evidence>
<accession>A0A195DRV6</accession>
<gene>
    <name evidence="2" type="ORF">ALC57_12106</name>
</gene>
<evidence type="ECO:0000313" key="3">
    <source>
        <dbReference type="Proteomes" id="UP000078492"/>
    </source>
</evidence>
<dbReference type="Proteomes" id="UP000078492">
    <property type="component" value="Unassembled WGS sequence"/>
</dbReference>
<protein>
    <submittedName>
        <fullName evidence="2">Uncharacterized protein</fullName>
    </submittedName>
</protein>
<evidence type="ECO:0000313" key="2">
    <source>
        <dbReference type="EMBL" id="KYN15603.1"/>
    </source>
</evidence>